<accession>A0A2T5MC43</accession>
<keyword evidence="4" id="KW-1185">Reference proteome</keyword>
<dbReference type="EMBL" id="QANS01000007">
    <property type="protein sequence ID" value="PTU30142.1"/>
    <property type="molecule type" value="Genomic_DNA"/>
</dbReference>
<comment type="caution">
    <text evidence="3">The sequence shown here is derived from an EMBL/GenBank/DDBJ whole genome shotgun (WGS) entry which is preliminary data.</text>
</comment>
<organism evidence="3 4">
    <name type="scientific">Stenotrophobium rhamnosiphilum</name>
    <dbReference type="NCBI Taxonomy" id="2029166"/>
    <lineage>
        <taxon>Bacteria</taxon>
        <taxon>Pseudomonadati</taxon>
        <taxon>Pseudomonadota</taxon>
        <taxon>Gammaproteobacteria</taxon>
        <taxon>Nevskiales</taxon>
        <taxon>Nevskiaceae</taxon>
        <taxon>Stenotrophobium</taxon>
    </lineage>
</organism>
<dbReference type="Gene3D" id="1.10.530.10">
    <property type="match status" value="1"/>
</dbReference>
<dbReference type="InterPro" id="IPR008258">
    <property type="entry name" value="Transglycosylase_SLT_dom_1"/>
</dbReference>
<proteinExistence type="inferred from homology"/>
<evidence type="ECO:0000259" key="2">
    <source>
        <dbReference type="Pfam" id="PF01464"/>
    </source>
</evidence>
<dbReference type="InterPro" id="IPR023346">
    <property type="entry name" value="Lysozyme-like_dom_sf"/>
</dbReference>
<evidence type="ECO:0000313" key="3">
    <source>
        <dbReference type="EMBL" id="PTU30142.1"/>
    </source>
</evidence>
<dbReference type="GO" id="GO:0000270">
    <property type="term" value="P:peptidoglycan metabolic process"/>
    <property type="evidence" value="ECO:0007669"/>
    <property type="project" value="InterPro"/>
</dbReference>
<dbReference type="OrthoDB" id="92254at2"/>
<dbReference type="GO" id="GO:0016020">
    <property type="term" value="C:membrane"/>
    <property type="evidence" value="ECO:0007669"/>
    <property type="project" value="InterPro"/>
</dbReference>
<feature type="domain" description="Transglycosylase SLT" evidence="2">
    <location>
        <begin position="121"/>
        <end position="218"/>
    </location>
</feature>
<dbReference type="PROSITE" id="PS00922">
    <property type="entry name" value="TRANSGLYCOSYLASE"/>
    <property type="match status" value="1"/>
</dbReference>
<gene>
    <name evidence="3" type="ORF">CJD38_16510</name>
</gene>
<dbReference type="AlphaFoldDB" id="A0A2T5MC43"/>
<dbReference type="Proteomes" id="UP000244248">
    <property type="component" value="Unassembled WGS sequence"/>
</dbReference>
<evidence type="ECO:0000313" key="4">
    <source>
        <dbReference type="Proteomes" id="UP000244248"/>
    </source>
</evidence>
<dbReference type="GO" id="GO:0008933">
    <property type="term" value="F:peptidoglycan lytic transglycosylase activity"/>
    <property type="evidence" value="ECO:0007669"/>
    <property type="project" value="InterPro"/>
</dbReference>
<dbReference type="PANTHER" id="PTHR37423">
    <property type="entry name" value="SOLUBLE LYTIC MUREIN TRANSGLYCOSYLASE-RELATED"/>
    <property type="match status" value="1"/>
</dbReference>
<evidence type="ECO:0000256" key="1">
    <source>
        <dbReference type="ARBA" id="ARBA00007734"/>
    </source>
</evidence>
<dbReference type="Pfam" id="PF01464">
    <property type="entry name" value="SLT"/>
    <property type="match status" value="1"/>
</dbReference>
<reference evidence="3 4" key="1">
    <citation type="submission" date="2018-04" db="EMBL/GenBank/DDBJ databases">
        <title>Novel species isolated from glacier.</title>
        <authorList>
            <person name="Liu Q."/>
            <person name="Xin Y.-H."/>
        </authorList>
    </citation>
    <scope>NUCLEOTIDE SEQUENCE [LARGE SCALE GENOMIC DNA]</scope>
    <source>
        <strain evidence="3 4">GT1R17</strain>
    </source>
</reference>
<dbReference type="CDD" id="cd00254">
    <property type="entry name" value="LT-like"/>
    <property type="match status" value="1"/>
</dbReference>
<sequence length="249" mass="27014">MGELHSTFKRRTHWLAALRAAAFAVLGVMSFQALAEPLTLYLYKENGMPVYSDRKPAANVEYTVIRPGSGEPRSSAGITPTSFSDMSVTANKEGLVGWAASCQGVTKEVLEQRAQQWQAMVTKHAKAHGVPAALVRAVMRVESCFDPKAVSRAGAQGLMQLMPATATQMGVRDSFDADQNIAGGARYLSHLLGRFKNDTRLAIAAYNAGPAAVDSYRGIPPYAETRSYVQRVIAEYRVNSTVKVKQSKS</sequence>
<dbReference type="RefSeq" id="WP_107941488.1">
    <property type="nucleotide sequence ID" value="NZ_QANS01000007.1"/>
</dbReference>
<dbReference type="PANTHER" id="PTHR37423:SF2">
    <property type="entry name" value="MEMBRANE-BOUND LYTIC MUREIN TRANSGLYCOSYLASE C"/>
    <property type="match status" value="1"/>
</dbReference>
<dbReference type="InterPro" id="IPR000189">
    <property type="entry name" value="Transglyc_AS"/>
</dbReference>
<protein>
    <submittedName>
        <fullName evidence="3">Lytic transglycosylase</fullName>
    </submittedName>
</protein>
<dbReference type="SUPFAM" id="SSF53955">
    <property type="entry name" value="Lysozyme-like"/>
    <property type="match status" value="1"/>
</dbReference>
<comment type="similarity">
    <text evidence="1">Belongs to the transglycosylase Slt family.</text>
</comment>
<name>A0A2T5MC43_9GAMM</name>